<protein>
    <submittedName>
        <fullName evidence="1">Hcp family type VI secretion system effector</fullName>
    </submittedName>
</protein>
<dbReference type="Pfam" id="PF05638">
    <property type="entry name" value="T6SS_HCP"/>
    <property type="match status" value="1"/>
</dbReference>
<proteinExistence type="predicted"/>
<dbReference type="Gene3D" id="2.30.110.20">
    <property type="entry name" value="Hcp1-like"/>
    <property type="match status" value="1"/>
</dbReference>
<dbReference type="PANTHER" id="PTHR34319">
    <property type="entry name" value="MAJOR EXPORTED PROTEIN"/>
    <property type="match status" value="1"/>
</dbReference>
<evidence type="ECO:0000313" key="1">
    <source>
        <dbReference type="EMBL" id="WMT13393.1"/>
    </source>
</evidence>
<dbReference type="Proteomes" id="UP001235341">
    <property type="component" value="Chromosome"/>
</dbReference>
<name>A0ABY9PKY9_SERFO</name>
<dbReference type="InterPro" id="IPR008514">
    <property type="entry name" value="T6SS_Hcp"/>
</dbReference>
<dbReference type="RefSeq" id="WP_098930277.1">
    <property type="nucleotide sequence ID" value="NZ_CP023956.1"/>
</dbReference>
<evidence type="ECO:0000313" key="2">
    <source>
        <dbReference type="Proteomes" id="UP001235341"/>
    </source>
</evidence>
<keyword evidence="2" id="KW-1185">Reference proteome</keyword>
<dbReference type="SUPFAM" id="SSF141452">
    <property type="entry name" value="Hcp1-like"/>
    <property type="match status" value="1"/>
</dbReference>
<dbReference type="EMBL" id="CP133586">
    <property type="protein sequence ID" value="WMT13393.1"/>
    <property type="molecule type" value="Genomic_DNA"/>
</dbReference>
<dbReference type="InterPro" id="IPR052947">
    <property type="entry name" value="T6SS_Hcp1_domain"/>
</dbReference>
<dbReference type="InterPro" id="IPR036624">
    <property type="entry name" value="Hcp1-lik_sf"/>
</dbReference>
<reference evidence="1 2" key="1">
    <citation type="submission" date="2023-08" db="EMBL/GenBank/DDBJ databases">
        <title>Complete Genome and Methylome dissection of Serratia fonticola NEB369.</title>
        <authorList>
            <person name="Fomenkov A."/>
            <person name="Roberts R.D."/>
        </authorList>
    </citation>
    <scope>NUCLEOTIDE SEQUENCE [LARGE SCALE GENOMIC DNA]</scope>
    <source>
        <strain evidence="1 2">NEB369</strain>
    </source>
</reference>
<organism evidence="1 2">
    <name type="scientific">Serratia fonticola</name>
    <dbReference type="NCBI Taxonomy" id="47917"/>
    <lineage>
        <taxon>Bacteria</taxon>
        <taxon>Pseudomonadati</taxon>
        <taxon>Pseudomonadota</taxon>
        <taxon>Gammaproteobacteria</taxon>
        <taxon>Enterobacterales</taxon>
        <taxon>Yersiniaceae</taxon>
        <taxon>Serratia</taxon>
    </lineage>
</organism>
<sequence>MANEIYAKIIGEKQGLISAGCSTYDSIGNRYQSAHKDEVFVVSFDHEIMRQQNVKHHPLNFVKLIDKSSPLIGNAVTNNEKMTLLFDFYRTSSAGIQEKFYTVEIRGATVMRHSVKSPNIFDNPEKHPEEMISLSYESITWKHHTAGTSGYSIWTENVY</sequence>
<dbReference type="NCBIfam" id="TIGR03344">
    <property type="entry name" value="VI_effect_Hcp1"/>
    <property type="match status" value="1"/>
</dbReference>
<gene>
    <name evidence="1" type="ORF">RFB13_19465</name>
</gene>
<accession>A0ABY9PKY9</accession>
<dbReference type="PANTHER" id="PTHR34319:SF7">
    <property type="entry name" value="HNH ENDONUCLEASE DOMAIN-CONTAINING PROTEIN"/>
    <property type="match status" value="1"/>
</dbReference>